<feature type="compositionally biased region" description="Acidic residues" evidence="1">
    <location>
        <begin position="300"/>
        <end position="334"/>
    </location>
</feature>
<sequence>LERKRKPGEEILEASTSSAKADAAPSSISASVSLATSESNDLQTKKVEHLLLDMVKVSSGTATRLYDCLNQMLQNKNIRIENMVGFSSDTTNVMVGKDCSVFALLKKDLPHIALGSFIFYYIAVNPSEAKQFKIKSVVPVLKRFLVLNKFVTAQKLDDEWRVHAVLDFVQHGLELHRDNIDEECYWGKVFRLKNGAGQYLFPNIKIVMFLLLMSANDPYKREAIRLNQMFDEVSTDEEKDPYNDSDDEYGSERNYVPSSSSDTAASSSKLPEEPEEGLQSSHSSEEREEGGGRSKRFAEDIDADYDETDKENYEPDDTENEISDEELITSEDDTVIERKDN</sequence>
<feature type="region of interest" description="Disordered" evidence="1">
    <location>
        <begin position="1"/>
        <end position="26"/>
    </location>
</feature>
<feature type="compositionally biased region" description="Acidic residues" evidence="1">
    <location>
        <begin position="233"/>
        <end position="249"/>
    </location>
</feature>
<evidence type="ECO:0000313" key="3">
    <source>
        <dbReference type="Proteomes" id="UP000801492"/>
    </source>
</evidence>
<comment type="caution">
    <text evidence="2">The sequence shown here is derived from an EMBL/GenBank/DDBJ whole genome shotgun (WGS) entry which is preliminary data.</text>
</comment>
<dbReference type="EMBL" id="VTPC01002443">
    <property type="protein sequence ID" value="KAF2900029.1"/>
    <property type="molecule type" value="Genomic_DNA"/>
</dbReference>
<dbReference type="Proteomes" id="UP000801492">
    <property type="component" value="Unassembled WGS sequence"/>
</dbReference>
<dbReference type="AlphaFoldDB" id="A0A8K0GHH2"/>
<evidence type="ECO:0000313" key="2">
    <source>
        <dbReference type="EMBL" id="KAF2900029.1"/>
    </source>
</evidence>
<feature type="compositionally biased region" description="Basic and acidic residues" evidence="1">
    <location>
        <begin position="283"/>
        <end position="299"/>
    </location>
</feature>
<feature type="region of interest" description="Disordered" evidence="1">
    <location>
        <begin position="232"/>
        <end position="341"/>
    </location>
</feature>
<evidence type="ECO:0000256" key="1">
    <source>
        <dbReference type="SAM" id="MobiDB-lite"/>
    </source>
</evidence>
<feature type="compositionally biased region" description="Low complexity" evidence="1">
    <location>
        <begin position="14"/>
        <end position="26"/>
    </location>
</feature>
<name>A0A8K0GHH2_IGNLU</name>
<feature type="non-terminal residue" evidence="2">
    <location>
        <position position="341"/>
    </location>
</feature>
<protein>
    <submittedName>
        <fullName evidence="2">Uncharacterized protein</fullName>
    </submittedName>
</protein>
<feature type="compositionally biased region" description="Low complexity" evidence="1">
    <location>
        <begin position="258"/>
        <end position="268"/>
    </location>
</feature>
<keyword evidence="3" id="KW-1185">Reference proteome</keyword>
<dbReference type="OrthoDB" id="6159421at2759"/>
<gene>
    <name evidence="2" type="ORF">ILUMI_06157</name>
</gene>
<organism evidence="2 3">
    <name type="scientific">Ignelater luminosus</name>
    <name type="common">Cucubano</name>
    <name type="synonym">Pyrophorus luminosus</name>
    <dbReference type="NCBI Taxonomy" id="2038154"/>
    <lineage>
        <taxon>Eukaryota</taxon>
        <taxon>Metazoa</taxon>
        <taxon>Ecdysozoa</taxon>
        <taxon>Arthropoda</taxon>
        <taxon>Hexapoda</taxon>
        <taxon>Insecta</taxon>
        <taxon>Pterygota</taxon>
        <taxon>Neoptera</taxon>
        <taxon>Endopterygota</taxon>
        <taxon>Coleoptera</taxon>
        <taxon>Polyphaga</taxon>
        <taxon>Elateriformia</taxon>
        <taxon>Elateroidea</taxon>
        <taxon>Elateridae</taxon>
        <taxon>Agrypninae</taxon>
        <taxon>Pyrophorini</taxon>
        <taxon>Ignelater</taxon>
    </lineage>
</organism>
<accession>A0A8K0GHH2</accession>
<proteinExistence type="predicted"/>
<reference evidence="2" key="1">
    <citation type="submission" date="2019-08" db="EMBL/GenBank/DDBJ databases">
        <title>The genome of the North American firefly Photinus pyralis.</title>
        <authorList>
            <consortium name="Photinus pyralis genome working group"/>
            <person name="Fallon T.R."/>
            <person name="Sander Lower S.E."/>
            <person name="Weng J.-K."/>
        </authorList>
    </citation>
    <scope>NUCLEOTIDE SEQUENCE</scope>
    <source>
        <strain evidence="2">TRF0915ILg1</strain>
        <tissue evidence="2">Whole body</tissue>
    </source>
</reference>